<organism evidence="1 2">
    <name type="scientific">Candidatus Vogelbacteria bacterium RIFOXYB1_FULL_42_16</name>
    <dbReference type="NCBI Taxonomy" id="1802436"/>
    <lineage>
        <taxon>Bacteria</taxon>
        <taxon>Candidatus Vogeliibacteriota</taxon>
    </lineage>
</organism>
<proteinExistence type="predicted"/>
<evidence type="ECO:0000313" key="2">
    <source>
        <dbReference type="Proteomes" id="UP000176222"/>
    </source>
</evidence>
<evidence type="ECO:0000313" key="1">
    <source>
        <dbReference type="EMBL" id="OHA58726.1"/>
    </source>
</evidence>
<sequence length="112" mass="12600">MYFYRSGNGKVEYIDQTTAVSDRDAANNVRWNRFGNLSIEKLMDKHGIRIVAAEFGSPKDKRLDALSRGLDPDLAVKTKPPVPHKRSKAGQQTFFAGVAFLPAEPIRLGRRR</sequence>
<name>A0A1G2QDR8_9BACT</name>
<dbReference type="EMBL" id="MHTH01000008">
    <property type="protein sequence ID" value="OHA58726.1"/>
    <property type="molecule type" value="Genomic_DNA"/>
</dbReference>
<reference evidence="1 2" key="1">
    <citation type="journal article" date="2016" name="Nat. Commun.">
        <title>Thousands of microbial genomes shed light on interconnected biogeochemical processes in an aquifer system.</title>
        <authorList>
            <person name="Anantharaman K."/>
            <person name="Brown C.T."/>
            <person name="Hug L.A."/>
            <person name="Sharon I."/>
            <person name="Castelle C.J."/>
            <person name="Probst A.J."/>
            <person name="Thomas B.C."/>
            <person name="Singh A."/>
            <person name="Wilkins M.J."/>
            <person name="Karaoz U."/>
            <person name="Brodie E.L."/>
            <person name="Williams K.H."/>
            <person name="Hubbard S.S."/>
            <person name="Banfield J.F."/>
        </authorList>
    </citation>
    <scope>NUCLEOTIDE SEQUENCE [LARGE SCALE GENOMIC DNA]</scope>
</reference>
<protein>
    <submittedName>
        <fullName evidence="1">Uncharacterized protein</fullName>
    </submittedName>
</protein>
<comment type="caution">
    <text evidence="1">The sequence shown here is derived from an EMBL/GenBank/DDBJ whole genome shotgun (WGS) entry which is preliminary data.</text>
</comment>
<accession>A0A1G2QDR8</accession>
<gene>
    <name evidence="1" type="ORF">A2370_02495</name>
</gene>
<dbReference type="AlphaFoldDB" id="A0A1G2QDR8"/>
<dbReference type="Proteomes" id="UP000176222">
    <property type="component" value="Unassembled WGS sequence"/>
</dbReference>